<sequence>MAPRLVAPAAVQITIPFTSSLHTLFRYQEAARVCLWSRQHYQNNPLIHTGLSGLFTLDFVLPRARHRTEA</sequence>
<dbReference type="Proteomes" id="UP000800036">
    <property type="component" value="Unassembled WGS sequence"/>
</dbReference>
<name>A0A6A5UYR9_9PLEO</name>
<accession>A0A6A5UYR9</accession>
<keyword evidence="2" id="KW-1185">Reference proteome</keyword>
<evidence type="ECO:0000313" key="1">
    <source>
        <dbReference type="EMBL" id="KAF1969580.1"/>
    </source>
</evidence>
<evidence type="ECO:0000313" key="2">
    <source>
        <dbReference type="Proteomes" id="UP000800036"/>
    </source>
</evidence>
<dbReference type="EMBL" id="ML976708">
    <property type="protein sequence ID" value="KAF1969580.1"/>
    <property type="molecule type" value="Genomic_DNA"/>
</dbReference>
<gene>
    <name evidence="1" type="ORF">BU23DRAFT_557596</name>
</gene>
<organism evidence="1 2">
    <name type="scientific">Bimuria novae-zelandiae CBS 107.79</name>
    <dbReference type="NCBI Taxonomy" id="1447943"/>
    <lineage>
        <taxon>Eukaryota</taxon>
        <taxon>Fungi</taxon>
        <taxon>Dikarya</taxon>
        <taxon>Ascomycota</taxon>
        <taxon>Pezizomycotina</taxon>
        <taxon>Dothideomycetes</taxon>
        <taxon>Pleosporomycetidae</taxon>
        <taxon>Pleosporales</taxon>
        <taxon>Massarineae</taxon>
        <taxon>Didymosphaeriaceae</taxon>
        <taxon>Bimuria</taxon>
    </lineage>
</organism>
<proteinExistence type="predicted"/>
<protein>
    <submittedName>
        <fullName evidence="1">Uncharacterized protein</fullName>
    </submittedName>
</protein>
<reference evidence="1" key="1">
    <citation type="journal article" date="2020" name="Stud. Mycol.">
        <title>101 Dothideomycetes genomes: a test case for predicting lifestyles and emergence of pathogens.</title>
        <authorList>
            <person name="Haridas S."/>
            <person name="Albert R."/>
            <person name="Binder M."/>
            <person name="Bloem J."/>
            <person name="Labutti K."/>
            <person name="Salamov A."/>
            <person name="Andreopoulos B."/>
            <person name="Baker S."/>
            <person name="Barry K."/>
            <person name="Bills G."/>
            <person name="Bluhm B."/>
            <person name="Cannon C."/>
            <person name="Castanera R."/>
            <person name="Culley D."/>
            <person name="Daum C."/>
            <person name="Ezra D."/>
            <person name="Gonzalez J."/>
            <person name="Henrissat B."/>
            <person name="Kuo A."/>
            <person name="Liang C."/>
            <person name="Lipzen A."/>
            <person name="Lutzoni F."/>
            <person name="Magnuson J."/>
            <person name="Mondo S."/>
            <person name="Nolan M."/>
            <person name="Ohm R."/>
            <person name="Pangilinan J."/>
            <person name="Park H.-J."/>
            <person name="Ramirez L."/>
            <person name="Alfaro M."/>
            <person name="Sun H."/>
            <person name="Tritt A."/>
            <person name="Yoshinaga Y."/>
            <person name="Zwiers L.-H."/>
            <person name="Turgeon B."/>
            <person name="Goodwin S."/>
            <person name="Spatafora J."/>
            <person name="Crous P."/>
            <person name="Grigoriev I."/>
        </authorList>
    </citation>
    <scope>NUCLEOTIDE SEQUENCE</scope>
    <source>
        <strain evidence="1">CBS 107.79</strain>
    </source>
</reference>
<dbReference type="AlphaFoldDB" id="A0A6A5UYR9"/>